<dbReference type="Proteomes" id="UP001374535">
    <property type="component" value="Chromosome 4"/>
</dbReference>
<evidence type="ECO:0000313" key="1">
    <source>
        <dbReference type="EMBL" id="WVZ15581.1"/>
    </source>
</evidence>
<dbReference type="AlphaFoldDB" id="A0AAQ3NSG4"/>
<reference evidence="1 2" key="1">
    <citation type="journal article" date="2023" name="Life. Sci Alliance">
        <title>Evolutionary insights into 3D genome organization and epigenetic landscape of Vigna mungo.</title>
        <authorList>
            <person name="Junaid A."/>
            <person name="Singh B."/>
            <person name="Bhatia S."/>
        </authorList>
    </citation>
    <scope>NUCLEOTIDE SEQUENCE [LARGE SCALE GENOMIC DNA]</scope>
    <source>
        <strain evidence="1">Urdbean</strain>
    </source>
</reference>
<gene>
    <name evidence="1" type="ORF">V8G54_013147</name>
</gene>
<sequence length="136" mass="15238">SRKISFRSVKTLFQGDSLILQEIEMVGDMKFFEPFEQTVGDRTFRGIQFKNRTSGSNTNYITPNRTTMATLAMAATCFRDSGDGDTIKGFCRIVAGSVMVMEEGLSLMVMARRWRRGVGLRVVAGGVVELRCLRRP</sequence>
<dbReference type="EMBL" id="CP144697">
    <property type="protein sequence ID" value="WVZ15581.1"/>
    <property type="molecule type" value="Genomic_DNA"/>
</dbReference>
<feature type="non-terminal residue" evidence="1">
    <location>
        <position position="1"/>
    </location>
</feature>
<proteinExistence type="predicted"/>
<name>A0AAQ3NSG4_VIGMU</name>
<evidence type="ECO:0000313" key="2">
    <source>
        <dbReference type="Proteomes" id="UP001374535"/>
    </source>
</evidence>
<keyword evidence="2" id="KW-1185">Reference proteome</keyword>
<accession>A0AAQ3NSG4</accession>
<organism evidence="1 2">
    <name type="scientific">Vigna mungo</name>
    <name type="common">Black gram</name>
    <name type="synonym">Phaseolus mungo</name>
    <dbReference type="NCBI Taxonomy" id="3915"/>
    <lineage>
        <taxon>Eukaryota</taxon>
        <taxon>Viridiplantae</taxon>
        <taxon>Streptophyta</taxon>
        <taxon>Embryophyta</taxon>
        <taxon>Tracheophyta</taxon>
        <taxon>Spermatophyta</taxon>
        <taxon>Magnoliopsida</taxon>
        <taxon>eudicotyledons</taxon>
        <taxon>Gunneridae</taxon>
        <taxon>Pentapetalae</taxon>
        <taxon>rosids</taxon>
        <taxon>fabids</taxon>
        <taxon>Fabales</taxon>
        <taxon>Fabaceae</taxon>
        <taxon>Papilionoideae</taxon>
        <taxon>50 kb inversion clade</taxon>
        <taxon>NPAAA clade</taxon>
        <taxon>indigoferoid/millettioid clade</taxon>
        <taxon>Phaseoleae</taxon>
        <taxon>Vigna</taxon>
    </lineage>
</organism>
<protein>
    <submittedName>
        <fullName evidence="1">Uncharacterized protein</fullName>
    </submittedName>
</protein>